<gene>
    <name evidence="1" type="ORF">A2519_08175</name>
</gene>
<accession>A0A1F7FD10</accession>
<comment type="caution">
    <text evidence="1">The sequence shown here is derived from an EMBL/GenBank/DDBJ whole genome shotgun (WGS) entry which is preliminary data.</text>
</comment>
<sequence length="140" mass="16076">MPVKYFPDEKTVAEAKANDDPLLVLASFDGSETLAACIDDAMEHTILLKKMGYKESLIDHYFRIVLNREGADWTFACPADYKNITDRNRRIETFYNDGIDCIDLAIKALGYKVAINIPERYRRHSNTFRFLTGYENPRSG</sequence>
<dbReference type="EMBL" id="MFYX01000071">
    <property type="protein sequence ID" value="OGK04481.1"/>
    <property type="molecule type" value="Genomic_DNA"/>
</dbReference>
<organism evidence="1 2">
    <name type="scientific">Candidatus Raymondbacteria bacterium RIFOXYD12_FULL_49_13</name>
    <dbReference type="NCBI Taxonomy" id="1817890"/>
    <lineage>
        <taxon>Bacteria</taxon>
        <taxon>Raymondiibacteriota</taxon>
    </lineage>
</organism>
<proteinExistence type="predicted"/>
<name>A0A1F7FD10_UNCRA</name>
<protein>
    <submittedName>
        <fullName evidence="1">Uncharacterized protein</fullName>
    </submittedName>
</protein>
<reference evidence="1 2" key="1">
    <citation type="journal article" date="2016" name="Nat. Commun.">
        <title>Thousands of microbial genomes shed light on interconnected biogeochemical processes in an aquifer system.</title>
        <authorList>
            <person name="Anantharaman K."/>
            <person name="Brown C.T."/>
            <person name="Hug L.A."/>
            <person name="Sharon I."/>
            <person name="Castelle C.J."/>
            <person name="Probst A.J."/>
            <person name="Thomas B.C."/>
            <person name="Singh A."/>
            <person name="Wilkins M.J."/>
            <person name="Karaoz U."/>
            <person name="Brodie E.L."/>
            <person name="Williams K.H."/>
            <person name="Hubbard S.S."/>
            <person name="Banfield J.F."/>
        </authorList>
    </citation>
    <scope>NUCLEOTIDE SEQUENCE [LARGE SCALE GENOMIC DNA]</scope>
</reference>
<dbReference type="AlphaFoldDB" id="A0A1F7FD10"/>
<evidence type="ECO:0000313" key="2">
    <source>
        <dbReference type="Proteomes" id="UP000179243"/>
    </source>
</evidence>
<dbReference type="Proteomes" id="UP000179243">
    <property type="component" value="Unassembled WGS sequence"/>
</dbReference>
<evidence type="ECO:0000313" key="1">
    <source>
        <dbReference type="EMBL" id="OGK04481.1"/>
    </source>
</evidence>